<gene>
    <name evidence="1" type="ORF">TBK1r_79460</name>
</gene>
<proteinExistence type="predicted"/>
<dbReference type="Proteomes" id="UP000318081">
    <property type="component" value="Chromosome"/>
</dbReference>
<protein>
    <submittedName>
        <fullName evidence="1">Uncharacterized protein</fullName>
    </submittedName>
</protein>
<keyword evidence="2" id="KW-1185">Reference proteome</keyword>
<reference evidence="1 2" key="1">
    <citation type="submission" date="2019-02" db="EMBL/GenBank/DDBJ databases">
        <title>Deep-cultivation of Planctomycetes and their phenomic and genomic characterization uncovers novel biology.</title>
        <authorList>
            <person name="Wiegand S."/>
            <person name="Jogler M."/>
            <person name="Boedeker C."/>
            <person name="Pinto D."/>
            <person name="Vollmers J."/>
            <person name="Rivas-Marin E."/>
            <person name="Kohn T."/>
            <person name="Peeters S.H."/>
            <person name="Heuer A."/>
            <person name="Rast P."/>
            <person name="Oberbeckmann S."/>
            <person name="Bunk B."/>
            <person name="Jeske O."/>
            <person name="Meyerdierks A."/>
            <person name="Storesund J.E."/>
            <person name="Kallscheuer N."/>
            <person name="Luecker S."/>
            <person name="Lage O.M."/>
            <person name="Pohl T."/>
            <person name="Merkel B.J."/>
            <person name="Hornburger P."/>
            <person name="Mueller R.-W."/>
            <person name="Bruemmer F."/>
            <person name="Labrenz M."/>
            <person name="Spormann A.M."/>
            <person name="Op den Camp H."/>
            <person name="Overmann J."/>
            <person name="Amann R."/>
            <person name="Jetten M.S.M."/>
            <person name="Mascher T."/>
            <person name="Medema M.H."/>
            <person name="Devos D.P."/>
            <person name="Kaster A.-K."/>
            <person name="Ovreas L."/>
            <person name="Rohde M."/>
            <person name="Galperin M.Y."/>
            <person name="Jogler C."/>
        </authorList>
    </citation>
    <scope>NUCLEOTIDE SEQUENCE [LARGE SCALE GENOMIC DNA]</scope>
    <source>
        <strain evidence="1 2">TBK1r</strain>
    </source>
</reference>
<dbReference type="EMBL" id="CP036432">
    <property type="protein sequence ID" value="QDV88911.1"/>
    <property type="molecule type" value="Genomic_DNA"/>
</dbReference>
<organism evidence="1 2">
    <name type="scientific">Stieleria magnilauensis</name>
    <dbReference type="NCBI Taxonomy" id="2527963"/>
    <lineage>
        <taxon>Bacteria</taxon>
        <taxon>Pseudomonadati</taxon>
        <taxon>Planctomycetota</taxon>
        <taxon>Planctomycetia</taxon>
        <taxon>Pirellulales</taxon>
        <taxon>Pirellulaceae</taxon>
        <taxon>Stieleria</taxon>
    </lineage>
</organism>
<evidence type="ECO:0000313" key="2">
    <source>
        <dbReference type="Proteomes" id="UP000318081"/>
    </source>
</evidence>
<dbReference type="RefSeq" id="WP_419580788.1">
    <property type="nucleotide sequence ID" value="NZ_CP036432.1"/>
</dbReference>
<evidence type="ECO:0000313" key="1">
    <source>
        <dbReference type="EMBL" id="QDV88911.1"/>
    </source>
</evidence>
<name>A0ABX5Y5X0_9BACT</name>
<sequence>MDIRQLTTQYDVKTGNATHHTSRLTDTRQNLRKLYGVCIF</sequence>
<accession>A0ABX5Y5X0</accession>